<name>A0A7W9C3I0_9CAUL</name>
<protein>
    <submittedName>
        <fullName evidence="1">Uncharacterized protein (DUF2164 family)</fullName>
    </submittedName>
</protein>
<dbReference type="EMBL" id="JACHOQ010000001">
    <property type="protein sequence ID" value="MBB5738350.1"/>
    <property type="molecule type" value="Genomic_DNA"/>
</dbReference>
<dbReference type="AlphaFoldDB" id="A0A7W9C3I0"/>
<accession>A0A7W9C3I0</accession>
<keyword evidence="2" id="KW-1185">Reference proteome</keyword>
<dbReference type="Pfam" id="PF09932">
    <property type="entry name" value="DUF2164"/>
    <property type="match status" value="1"/>
</dbReference>
<proteinExistence type="predicted"/>
<comment type="caution">
    <text evidence="1">The sequence shown here is derived from an EMBL/GenBank/DDBJ whole genome shotgun (WGS) entry which is preliminary data.</text>
</comment>
<dbReference type="Proteomes" id="UP000527324">
    <property type="component" value="Unassembled WGS sequence"/>
</dbReference>
<dbReference type="InterPro" id="IPR018680">
    <property type="entry name" value="DUF2164"/>
</dbReference>
<evidence type="ECO:0000313" key="2">
    <source>
        <dbReference type="Proteomes" id="UP000527324"/>
    </source>
</evidence>
<sequence length="84" mass="9551">MIKPVQLSKDQRAAATARLRAYFRDELELELAQLPAEMLLDFIGKEIGAIFYNRGVQDAQQLVQQKAEDLVEALYGLERSVSIR</sequence>
<evidence type="ECO:0000313" key="1">
    <source>
        <dbReference type="EMBL" id="MBB5738350.1"/>
    </source>
</evidence>
<gene>
    <name evidence="1" type="ORF">GGQ93_000041</name>
</gene>
<organism evidence="1 2">
    <name type="scientific">Brevundimonas aurantiaca</name>
    <dbReference type="NCBI Taxonomy" id="74316"/>
    <lineage>
        <taxon>Bacteria</taxon>
        <taxon>Pseudomonadati</taxon>
        <taxon>Pseudomonadota</taxon>
        <taxon>Alphaproteobacteria</taxon>
        <taxon>Caulobacterales</taxon>
        <taxon>Caulobacteraceae</taxon>
        <taxon>Brevundimonas</taxon>
    </lineage>
</organism>
<dbReference type="RefSeq" id="WP_221233485.1">
    <property type="nucleotide sequence ID" value="NZ_CAJFZW010000006.1"/>
</dbReference>
<reference evidence="1 2" key="1">
    <citation type="submission" date="2020-08" db="EMBL/GenBank/DDBJ databases">
        <title>Genomic Encyclopedia of Type Strains, Phase IV (KMG-IV): sequencing the most valuable type-strain genomes for metagenomic binning, comparative biology and taxonomic classification.</title>
        <authorList>
            <person name="Goeker M."/>
        </authorList>
    </citation>
    <scope>NUCLEOTIDE SEQUENCE [LARGE SCALE GENOMIC DNA]</scope>
    <source>
        <strain evidence="1 2">DSM 4731</strain>
    </source>
</reference>